<evidence type="ECO:0000256" key="1">
    <source>
        <dbReference type="SAM" id="SignalP"/>
    </source>
</evidence>
<dbReference type="RefSeq" id="WP_153421752.1">
    <property type="nucleotide sequence ID" value="NZ_WFLM01000008.1"/>
</dbReference>
<keyword evidence="1" id="KW-0732">Signal</keyword>
<organism evidence="2 3">
    <name type="scientific">Silvanigrella paludirubra</name>
    <dbReference type="NCBI Taxonomy" id="2499159"/>
    <lineage>
        <taxon>Bacteria</taxon>
        <taxon>Pseudomonadati</taxon>
        <taxon>Bdellovibrionota</taxon>
        <taxon>Oligoflexia</taxon>
        <taxon>Silvanigrellales</taxon>
        <taxon>Silvanigrellaceae</taxon>
        <taxon>Silvanigrella</taxon>
    </lineage>
</organism>
<reference evidence="2 3" key="1">
    <citation type="submission" date="2019-10" db="EMBL/GenBank/DDBJ databases">
        <title>New species of Slilvanegrellaceae.</title>
        <authorList>
            <person name="Pitt A."/>
            <person name="Hahn M.W."/>
        </authorList>
    </citation>
    <scope>NUCLEOTIDE SEQUENCE [LARGE SCALE GENOMIC DNA]</scope>
    <source>
        <strain evidence="2 3">SP-Ram-0.45-NSY-1</strain>
    </source>
</reference>
<name>A0A6N6VPF1_9BACT</name>
<dbReference type="AlphaFoldDB" id="A0A6N6VPF1"/>
<evidence type="ECO:0000313" key="3">
    <source>
        <dbReference type="Proteomes" id="UP000437748"/>
    </source>
</evidence>
<feature type="signal peptide" evidence="1">
    <location>
        <begin position="1"/>
        <end position="19"/>
    </location>
</feature>
<gene>
    <name evidence="2" type="ORF">GCL60_15990</name>
</gene>
<feature type="chain" id="PRO_5026676224" evidence="1">
    <location>
        <begin position="20"/>
        <end position="69"/>
    </location>
</feature>
<accession>A0A6N6VPF1</accession>
<protein>
    <submittedName>
        <fullName evidence="2">Uncharacterized protein</fullName>
    </submittedName>
</protein>
<dbReference type="Proteomes" id="UP000437748">
    <property type="component" value="Unassembled WGS sequence"/>
</dbReference>
<dbReference type="EMBL" id="WFLM01000008">
    <property type="protein sequence ID" value="KAB8036062.1"/>
    <property type="molecule type" value="Genomic_DNA"/>
</dbReference>
<evidence type="ECO:0000313" key="2">
    <source>
        <dbReference type="EMBL" id="KAB8036062.1"/>
    </source>
</evidence>
<sequence length="69" mass="7784">MKVISVSLLCLSFIQFSNANTNNNSENFANKKLTCVSIESRTQPQIFKFGLVIQTTSDRTHPLVKYTCL</sequence>
<comment type="caution">
    <text evidence="2">The sequence shown here is derived from an EMBL/GenBank/DDBJ whole genome shotgun (WGS) entry which is preliminary data.</text>
</comment>
<keyword evidence="3" id="KW-1185">Reference proteome</keyword>
<proteinExistence type="predicted"/>